<proteinExistence type="predicted"/>
<sequence length="42" mass="5064">MLLITFSSFESPLSIIHFFDKNRIFCKFPAHFYLCNQLIFSF</sequence>
<organism evidence="1 2">
    <name type="scientific">Roseburia inulinivorans DSM 16841</name>
    <dbReference type="NCBI Taxonomy" id="622312"/>
    <lineage>
        <taxon>Bacteria</taxon>
        <taxon>Bacillati</taxon>
        <taxon>Bacillota</taxon>
        <taxon>Clostridia</taxon>
        <taxon>Lachnospirales</taxon>
        <taxon>Lachnospiraceae</taxon>
        <taxon>Roseburia</taxon>
    </lineage>
</organism>
<accession>C0FXD2</accession>
<name>C0FXD2_9FIRM</name>
<protein>
    <submittedName>
        <fullName evidence="1">Uncharacterized protein</fullName>
    </submittedName>
</protein>
<reference evidence="1 2" key="2">
    <citation type="submission" date="2009-03" db="EMBL/GenBank/DDBJ databases">
        <title>Draft genome sequence of Roseburia inulinivorans (DSM 16841).</title>
        <authorList>
            <person name="Sudarsanam P."/>
            <person name="Ley R."/>
            <person name="Guruge J."/>
            <person name="Turnbaugh P.J."/>
            <person name="Mahowald M."/>
            <person name="Liep D."/>
            <person name="Gordon J."/>
        </authorList>
    </citation>
    <scope>NUCLEOTIDE SEQUENCE [LARGE SCALE GENOMIC DNA]</scope>
    <source>
        <strain evidence="1 2">DSM 16841</strain>
    </source>
</reference>
<dbReference type="AlphaFoldDB" id="C0FXD2"/>
<evidence type="ECO:0000313" key="1">
    <source>
        <dbReference type="EMBL" id="EEG92698.1"/>
    </source>
</evidence>
<evidence type="ECO:0000313" key="2">
    <source>
        <dbReference type="Proteomes" id="UP000003561"/>
    </source>
</evidence>
<gene>
    <name evidence="1" type="ORF">ROSEINA2194_03411</name>
</gene>
<comment type="caution">
    <text evidence="1">The sequence shown here is derived from an EMBL/GenBank/DDBJ whole genome shotgun (WGS) entry which is preliminary data.</text>
</comment>
<dbReference type="EMBL" id="ACFY01000144">
    <property type="protein sequence ID" value="EEG92698.1"/>
    <property type="molecule type" value="Genomic_DNA"/>
</dbReference>
<dbReference type="Proteomes" id="UP000003561">
    <property type="component" value="Unassembled WGS sequence"/>
</dbReference>
<reference evidence="1 2" key="1">
    <citation type="submission" date="2009-02" db="EMBL/GenBank/DDBJ databases">
        <authorList>
            <person name="Fulton L."/>
            <person name="Clifton S."/>
            <person name="Fulton B."/>
            <person name="Xu J."/>
            <person name="Minx P."/>
            <person name="Pepin K.H."/>
            <person name="Johnson M."/>
            <person name="Bhonagiri V."/>
            <person name="Nash W.E."/>
            <person name="Mardis E.R."/>
            <person name="Wilson R.K."/>
        </authorList>
    </citation>
    <scope>NUCLEOTIDE SEQUENCE [LARGE SCALE GENOMIC DNA]</scope>
    <source>
        <strain evidence="1 2">DSM 16841</strain>
    </source>
</reference>